<evidence type="ECO:0000256" key="2">
    <source>
        <dbReference type="ARBA" id="ARBA00022448"/>
    </source>
</evidence>
<dbReference type="RefSeq" id="WP_425552584.1">
    <property type="nucleotide sequence ID" value="NZ_BAAAOA010000046.1"/>
</dbReference>
<evidence type="ECO:0000256" key="6">
    <source>
        <dbReference type="ARBA" id="ARBA00023065"/>
    </source>
</evidence>
<evidence type="ECO:0000256" key="3">
    <source>
        <dbReference type="ARBA" id="ARBA00022475"/>
    </source>
</evidence>
<gene>
    <name evidence="9" type="ORF">GCM10009767_34820</name>
</gene>
<feature type="transmembrane region" description="Helical" evidence="8">
    <location>
        <begin position="214"/>
        <end position="238"/>
    </location>
</feature>
<evidence type="ECO:0000256" key="7">
    <source>
        <dbReference type="ARBA" id="ARBA00023136"/>
    </source>
</evidence>
<feature type="transmembrane region" description="Helical" evidence="8">
    <location>
        <begin position="250"/>
        <end position="270"/>
    </location>
</feature>
<feature type="transmembrane region" description="Helical" evidence="8">
    <location>
        <begin position="323"/>
        <end position="351"/>
    </location>
</feature>
<evidence type="ECO:0000256" key="8">
    <source>
        <dbReference type="SAM" id="Phobius"/>
    </source>
</evidence>
<organism evidence="9 10">
    <name type="scientific">Kocuria aegyptia</name>
    <dbReference type="NCBI Taxonomy" id="330943"/>
    <lineage>
        <taxon>Bacteria</taxon>
        <taxon>Bacillati</taxon>
        <taxon>Actinomycetota</taxon>
        <taxon>Actinomycetes</taxon>
        <taxon>Micrococcales</taxon>
        <taxon>Micrococcaceae</taxon>
        <taxon>Kocuria</taxon>
    </lineage>
</organism>
<feature type="transmembrane region" description="Helical" evidence="8">
    <location>
        <begin position="372"/>
        <end position="396"/>
    </location>
</feature>
<reference evidence="9 10" key="1">
    <citation type="journal article" date="2019" name="Int. J. Syst. Evol. Microbiol.">
        <title>The Global Catalogue of Microorganisms (GCM) 10K type strain sequencing project: providing services to taxonomists for standard genome sequencing and annotation.</title>
        <authorList>
            <consortium name="The Broad Institute Genomics Platform"/>
            <consortium name="The Broad Institute Genome Sequencing Center for Infectious Disease"/>
            <person name="Wu L."/>
            <person name="Ma J."/>
        </authorList>
    </citation>
    <scope>NUCLEOTIDE SEQUENCE [LARGE SCALE GENOMIC DNA]</scope>
    <source>
        <strain evidence="9 10">JCM 14735</strain>
    </source>
</reference>
<sequence>MSNLQRGPWVRPEERGRFWVLTSLRDLVDRIAASSPARLALIVFAVVVAAFSFLLWLPVSSAPGVSTSLEDAVFTATSAVTVTGLTTVPTGTNWSFFGQFVIMVAMQIGGLGTLTMTSILALAVGRKLGLRSRLLTQEALNIGRLGEVGSLLQIIVVTSVTIEAVLATVLTVGFLLEGEPILFALWQGVFYSISAFNNGGFVPNEAGLGPYTTAWLIVVPIALGVFIGSLGFPVILVVRQVGLRFTRWNLNTKLTVTTTTVLLVLAWIMYTAFEWSNPGTLQHLSVGQKIFNGFFSSVNMRSGGFALVDTNSELPQTLLMTDAMMFAGGGSASTAGGIKVTTLAVVFLAVLAEARGDRSVISFYRTIPEEALRIAISVIMMGATIVLVACGFLLAFSDAPLDRVLFEVISAYATCGLSVGLSAELPPEGKYVLAATMFVGRIGITTVAAALALRSRRRLYKYPEERPIIG</sequence>
<evidence type="ECO:0000256" key="5">
    <source>
        <dbReference type="ARBA" id="ARBA00022989"/>
    </source>
</evidence>
<feature type="transmembrane region" description="Helical" evidence="8">
    <location>
        <begin position="431"/>
        <end position="453"/>
    </location>
</feature>
<comment type="caution">
    <text evidence="9">The sequence shown here is derived from an EMBL/GenBank/DDBJ whole genome shotgun (WGS) entry which is preliminary data.</text>
</comment>
<proteinExistence type="predicted"/>
<keyword evidence="3" id="KW-1003">Cell membrane</keyword>
<feature type="transmembrane region" description="Helical" evidence="8">
    <location>
        <begin position="151"/>
        <end position="176"/>
    </location>
</feature>
<feature type="transmembrane region" description="Helical" evidence="8">
    <location>
        <begin position="39"/>
        <end position="59"/>
    </location>
</feature>
<dbReference type="InterPro" id="IPR003445">
    <property type="entry name" value="Cat_transpt"/>
</dbReference>
<evidence type="ECO:0000256" key="1">
    <source>
        <dbReference type="ARBA" id="ARBA00004651"/>
    </source>
</evidence>
<keyword evidence="4 8" id="KW-0812">Transmembrane</keyword>
<keyword evidence="7 8" id="KW-0472">Membrane</keyword>
<accession>A0ABN2L3H8</accession>
<comment type="subcellular location">
    <subcellularLocation>
        <location evidence="1">Cell membrane</location>
        <topology evidence="1">Multi-pass membrane protein</topology>
    </subcellularLocation>
</comment>
<evidence type="ECO:0000256" key="4">
    <source>
        <dbReference type="ARBA" id="ARBA00022692"/>
    </source>
</evidence>
<evidence type="ECO:0000313" key="10">
    <source>
        <dbReference type="Proteomes" id="UP001501204"/>
    </source>
</evidence>
<dbReference type="Proteomes" id="UP001501204">
    <property type="component" value="Unassembled WGS sequence"/>
</dbReference>
<keyword evidence="2" id="KW-0813">Transport</keyword>
<name>A0ABN2L3H8_9MICC</name>
<dbReference type="PANTHER" id="PTHR32024:SF1">
    <property type="entry name" value="KTR SYSTEM POTASSIUM UPTAKE PROTEIN B"/>
    <property type="match status" value="1"/>
</dbReference>
<evidence type="ECO:0000313" key="9">
    <source>
        <dbReference type="EMBL" id="GAA1773944.1"/>
    </source>
</evidence>
<keyword evidence="10" id="KW-1185">Reference proteome</keyword>
<dbReference type="Pfam" id="PF02386">
    <property type="entry name" value="TrkH"/>
    <property type="match status" value="1"/>
</dbReference>
<dbReference type="PANTHER" id="PTHR32024">
    <property type="entry name" value="TRK SYSTEM POTASSIUM UPTAKE PROTEIN TRKG-RELATED"/>
    <property type="match status" value="1"/>
</dbReference>
<feature type="transmembrane region" description="Helical" evidence="8">
    <location>
        <begin position="100"/>
        <end position="124"/>
    </location>
</feature>
<keyword evidence="5 8" id="KW-1133">Transmembrane helix</keyword>
<keyword evidence="6" id="KW-0406">Ion transport</keyword>
<dbReference type="EMBL" id="BAAAOA010000046">
    <property type="protein sequence ID" value="GAA1773944.1"/>
    <property type="molecule type" value="Genomic_DNA"/>
</dbReference>
<protein>
    <submittedName>
        <fullName evidence="9">Potassium transporter TrkG</fullName>
    </submittedName>
</protein>